<dbReference type="EMBL" id="KZ825879">
    <property type="protein sequence ID" value="PYH94080.1"/>
    <property type="molecule type" value="Genomic_DNA"/>
</dbReference>
<evidence type="ECO:0000256" key="1">
    <source>
        <dbReference type="SAM" id="MobiDB-lite"/>
    </source>
</evidence>
<accession>A0A319D9P9</accession>
<name>A0A319D9P9_9EURO</name>
<feature type="compositionally biased region" description="Polar residues" evidence="1">
    <location>
        <begin position="78"/>
        <end position="93"/>
    </location>
</feature>
<dbReference type="Proteomes" id="UP000247810">
    <property type="component" value="Unassembled WGS sequence"/>
</dbReference>
<keyword evidence="3" id="KW-1185">Reference proteome</keyword>
<sequence length="209" mass="21809">MYYVMRYLPIPPHDAVRRKLSAGRPVHRPSSILGIDSLSCPQSSCTCCRCQEGLHGTSLPGRWLLPRRPSGVRPGSDRSGSVGSALRGSSSDPSPRGQRQLARRGRSAVCSRVCGVGEPGVAGQTSSIQELIRGGEAQSWPADWLQAGLRACGMTSPMASSGAALCPSNGQAGPGLAGAAQRSSAGQSGLMDESGLLKRCVRVGRTRAR</sequence>
<feature type="region of interest" description="Disordered" evidence="1">
    <location>
        <begin position="172"/>
        <end position="191"/>
    </location>
</feature>
<evidence type="ECO:0000313" key="2">
    <source>
        <dbReference type="EMBL" id="PYH94080.1"/>
    </source>
</evidence>
<proteinExistence type="predicted"/>
<feature type="compositionally biased region" description="Low complexity" evidence="1">
    <location>
        <begin position="177"/>
        <end position="190"/>
    </location>
</feature>
<evidence type="ECO:0000313" key="3">
    <source>
        <dbReference type="Proteomes" id="UP000247810"/>
    </source>
</evidence>
<gene>
    <name evidence="2" type="ORF">BO71DRAFT_239989</name>
</gene>
<dbReference type="AlphaFoldDB" id="A0A319D9P9"/>
<protein>
    <submittedName>
        <fullName evidence="2">Uncharacterized protein</fullName>
    </submittedName>
</protein>
<dbReference type="VEuPathDB" id="FungiDB:BO71DRAFT_239989"/>
<feature type="region of interest" description="Disordered" evidence="1">
    <location>
        <begin position="61"/>
        <end position="104"/>
    </location>
</feature>
<reference evidence="2 3" key="1">
    <citation type="submission" date="2018-02" db="EMBL/GenBank/DDBJ databases">
        <title>The genomes of Aspergillus section Nigri reveals drivers in fungal speciation.</title>
        <authorList>
            <consortium name="DOE Joint Genome Institute"/>
            <person name="Vesth T.C."/>
            <person name="Nybo J."/>
            <person name="Theobald S."/>
            <person name="Brandl J."/>
            <person name="Frisvad J.C."/>
            <person name="Nielsen K.F."/>
            <person name="Lyhne E.K."/>
            <person name="Kogle M.E."/>
            <person name="Kuo A."/>
            <person name="Riley R."/>
            <person name="Clum A."/>
            <person name="Nolan M."/>
            <person name="Lipzen A."/>
            <person name="Salamov A."/>
            <person name="Henrissat B."/>
            <person name="Wiebenga A."/>
            <person name="De vries R.P."/>
            <person name="Grigoriev I.V."/>
            <person name="Mortensen U.H."/>
            <person name="Andersen M.R."/>
            <person name="Baker S.E."/>
        </authorList>
    </citation>
    <scope>NUCLEOTIDE SEQUENCE [LARGE SCALE GENOMIC DNA]</scope>
    <source>
        <strain evidence="2 3">CBS 707.79</strain>
    </source>
</reference>
<organism evidence="2 3">
    <name type="scientific">Aspergillus ellipticus CBS 707.79</name>
    <dbReference type="NCBI Taxonomy" id="1448320"/>
    <lineage>
        <taxon>Eukaryota</taxon>
        <taxon>Fungi</taxon>
        <taxon>Dikarya</taxon>
        <taxon>Ascomycota</taxon>
        <taxon>Pezizomycotina</taxon>
        <taxon>Eurotiomycetes</taxon>
        <taxon>Eurotiomycetidae</taxon>
        <taxon>Eurotiales</taxon>
        <taxon>Aspergillaceae</taxon>
        <taxon>Aspergillus</taxon>
        <taxon>Aspergillus subgen. Circumdati</taxon>
    </lineage>
</organism>